<dbReference type="PROSITE" id="PS50011">
    <property type="entry name" value="PROTEIN_KINASE_DOM"/>
    <property type="match status" value="1"/>
</dbReference>
<evidence type="ECO:0000313" key="4">
    <source>
        <dbReference type="Proteomes" id="UP000801428"/>
    </source>
</evidence>
<dbReference type="Proteomes" id="UP000801428">
    <property type="component" value="Unassembled WGS sequence"/>
</dbReference>
<dbReference type="EMBL" id="SWKU01000015">
    <property type="protein sequence ID" value="KAF3000079.1"/>
    <property type="molecule type" value="Genomic_DNA"/>
</dbReference>
<dbReference type="InterPro" id="IPR000719">
    <property type="entry name" value="Prot_kinase_dom"/>
</dbReference>
<name>A0A9P4TBY4_CURKU</name>
<protein>
    <recommendedName>
        <fullName evidence="2">Protein kinase domain-containing protein</fullName>
    </recommendedName>
</protein>
<dbReference type="InterPro" id="IPR051681">
    <property type="entry name" value="Ser/Thr_Kinases-Pseudokinases"/>
</dbReference>
<dbReference type="GO" id="GO:0004674">
    <property type="term" value="F:protein serine/threonine kinase activity"/>
    <property type="evidence" value="ECO:0007669"/>
    <property type="project" value="TreeGrafter"/>
</dbReference>
<dbReference type="Pfam" id="PF00069">
    <property type="entry name" value="Pkinase"/>
    <property type="match status" value="1"/>
</dbReference>
<keyword evidence="4" id="KW-1185">Reference proteome</keyword>
<dbReference type="OrthoDB" id="3772313at2759"/>
<dbReference type="InterPro" id="IPR011009">
    <property type="entry name" value="Kinase-like_dom_sf"/>
</dbReference>
<evidence type="ECO:0000313" key="3">
    <source>
        <dbReference type="EMBL" id="KAF3000079.1"/>
    </source>
</evidence>
<dbReference type="SUPFAM" id="SSF56112">
    <property type="entry name" value="Protein kinase-like (PK-like)"/>
    <property type="match status" value="1"/>
</dbReference>
<proteinExistence type="predicted"/>
<dbReference type="PANTHER" id="PTHR44329">
    <property type="entry name" value="SERINE/THREONINE-PROTEIN KINASE TNNI3K-RELATED"/>
    <property type="match status" value="1"/>
</dbReference>
<dbReference type="AlphaFoldDB" id="A0A9P4TBY4"/>
<dbReference type="Gene3D" id="1.10.510.10">
    <property type="entry name" value="Transferase(Phosphotransferase) domain 1"/>
    <property type="match status" value="1"/>
</dbReference>
<evidence type="ECO:0000259" key="2">
    <source>
        <dbReference type="PROSITE" id="PS50011"/>
    </source>
</evidence>
<evidence type="ECO:0000256" key="1">
    <source>
        <dbReference type="SAM" id="Coils"/>
    </source>
</evidence>
<organism evidence="3 4">
    <name type="scientific">Curvularia kusanoi</name>
    <name type="common">Cochliobolus kusanoi</name>
    <dbReference type="NCBI Taxonomy" id="90978"/>
    <lineage>
        <taxon>Eukaryota</taxon>
        <taxon>Fungi</taxon>
        <taxon>Dikarya</taxon>
        <taxon>Ascomycota</taxon>
        <taxon>Pezizomycotina</taxon>
        <taxon>Dothideomycetes</taxon>
        <taxon>Pleosporomycetidae</taxon>
        <taxon>Pleosporales</taxon>
        <taxon>Pleosporineae</taxon>
        <taxon>Pleosporaceae</taxon>
        <taxon>Curvularia</taxon>
    </lineage>
</organism>
<gene>
    <name evidence="3" type="ORF">E8E13_002135</name>
</gene>
<keyword evidence="1" id="KW-0175">Coiled coil</keyword>
<accession>A0A9P4TBY4</accession>
<feature type="coiled-coil region" evidence="1">
    <location>
        <begin position="23"/>
        <end position="70"/>
    </location>
</feature>
<feature type="domain" description="Protein kinase" evidence="2">
    <location>
        <begin position="176"/>
        <end position="449"/>
    </location>
</feature>
<reference evidence="3" key="1">
    <citation type="submission" date="2019-04" db="EMBL/GenBank/DDBJ databases">
        <title>Sequencing of skin fungus with MAO and IRED activity.</title>
        <authorList>
            <person name="Marsaioli A.J."/>
            <person name="Bonatto J.M.C."/>
            <person name="Reis Junior O."/>
        </authorList>
    </citation>
    <scope>NUCLEOTIDE SEQUENCE</scope>
    <source>
        <strain evidence="3">30M1</strain>
    </source>
</reference>
<comment type="caution">
    <text evidence="3">The sequence shown here is derived from an EMBL/GenBank/DDBJ whole genome shotgun (WGS) entry which is preliminary data.</text>
</comment>
<sequence>MSLDLGLAIYQSSATTGELISLIISTAREARRLKKECEAVRKRAEIVKGILDKNQQNDECEKKMREVVEQLLHFVIWCKDANFLQRVWEVTWKRRLPELVQDLTTWALILSVGTTASARSDLLRLITDVTRSEELQRKDASELLEQMRSQSTILEEMMKVQKEEGTPKLQVDFQDNDPRLTLAKDSLNDTLLSGELFPHNSQHGSVKVLCEPVNESLMKYGEKGPRHVLIYAQISLNAGVQPFYGITERFGKRWTVMKDLRGMSTLSRAIEDGTWPKPLSQRLSIAYEVARTMEYLHSVEILVKRLSDHTVVLEEIDGIITPYLTNLESARLFKERTKGGRYDVRYEAPEVLTMDKRQHNVYTDIWSLGIFIWQCATGSPPFALADEVFEGSSSGAAAIRDRTSKGEVLWSCENQDSASLRAISRIVKQCCNGRPTTRPSATEVVHSLLERMTTQVQDSNGISSIDGEATKERVANILESEVKDVELSEQDNSALRILADEGDTTAAYLLGSAIWKGYADPDDEVQGGLIVVSEERRKKEMRARAALVHLELSFQSGIKLAAKDLFQVHDWLARLYKMK</sequence>
<dbReference type="GO" id="GO:0005524">
    <property type="term" value="F:ATP binding"/>
    <property type="evidence" value="ECO:0007669"/>
    <property type="project" value="InterPro"/>
</dbReference>